<protein>
    <submittedName>
        <fullName evidence="2">Uncharacterized protein</fullName>
    </submittedName>
</protein>
<accession>A0A7R9H7F1</accession>
<evidence type="ECO:0000256" key="1">
    <source>
        <dbReference type="SAM" id="MobiDB-lite"/>
    </source>
</evidence>
<reference evidence="2" key="1">
    <citation type="submission" date="2020-11" db="EMBL/GenBank/DDBJ databases">
        <authorList>
            <person name="Tran Van P."/>
        </authorList>
    </citation>
    <scope>NUCLEOTIDE SEQUENCE</scope>
</reference>
<dbReference type="EMBL" id="OC322544">
    <property type="protein sequence ID" value="CAD7411946.1"/>
    <property type="molecule type" value="Genomic_DNA"/>
</dbReference>
<name>A0A7R9H7F1_TIMCR</name>
<proteinExistence type="predicted"/>
<sequence length="86" mass="9805">MPPLDSWPGAVTTTPQGSHPPEGYEMSRGTIGRIFLTAAAADLRRAHRREQEWRLRRKMRVCNSDTTTENEGLQFRQHSGLVSWRG</sequence>
<dbReference type="AlphaFoldDB" id="A0A7R9H7F1"/>
<evidence type="ECO:0000313" key="2">
    <source>
        <dbReference type="EMBL" id="CAD7411946.1"/>
    </source>
</evidence>
<feature type="region of interest" description="Disordered" evidence="1">
    <location>
        <begin position="1"/>
        <end position="26"/>
    </location>
</feature>
<gene>
    <name evidence="2" type="ORF">TCEB3V08_LOCUS11169</name>
</gene>
<organism evidence="2">
    <name type="scientific">Timema cristinae</name>
    <name type="common">Walking stick</name>
    <dbReference type="NCBI Taxonomy" id="61476"/>
    <lineage>
        <taxon>Eukaryota</taxon>
        <taxon>Metazoa</taxon>
        <taxon>Ecdysozoa</taxon>
        <taxon>Arthropoda</taxon>
        <taxon>Hexapoda</taxon>
        <taxon>Insecta</taxon>
        <taxon>Pterygota</taxon>
        <taxon>Neoptera</taxon>
        <taxon>Polyneoptera</taxon>
        <taxon>Phasmatodea</taxon>
        <taxon>Timematodea</taxon>
        <taxon>Timematoidea</taxon>
        <taxon>Timematidae</taxon>
        <taxon>Timema</taxon>
    </lineage>
</organism>